<proteinExistence type="predicted"/>
<dbReference type="Pfam" id="PF05225">
    <property type="entry name" value="HTH_psq"/>
    <property type="match status" value="1"/>
</dbReference>
<feature type="domain" description="HTH psq-type" evidence="6">
    <location>
        <begin position="20"/>
        <end position="56"/>
    </location>
</feature>
<dbReference type="EMBL" id="JAGDFL010000922">
    <property type="protein sequence ID" value="KAG7379732.1"/>
    <property type="molecule type" value="Genomic_DNA"/>
</dbReference>
<dbReference type="GO" id="GO:0003677">
    <property type="term" value="F:DNA binding"/>
    <property type="evidence" value="ECO:0007669"/>
    <property type="project" value="InterPro"/>
</dbReference>
<comment type="caution">
    <text evidence="7">The sequence shown here is derived from an EMBL/GenBank/DDBJ whole genome shotgun (WGS) entry which is preliminary data.</text>
</comment>
<feature type="region of interest" description="Disordered" evidence="5">
    <location>
        <begin position="539"/>
        <end position="671"/>
    </location>
</feature>
<keyword evidence="8" id="KW-1185">Reference proteome</keyword>
<feature type="compositionally biased region" description="Basic and acidic residues" evidence="5">
    <location>
        <begin position="235"/>
        <end position="245"/>
    </location>
</feature>
<feature type="compositionally biased region" description="Polar residues" evidence="5">
    <location>
        <begin position="612"/>
        <end position="630"/>
    </location>
</feature>
<feature type="region of interest" description="Disordered" evidence="5">
    <location>
        <begin position="334"/>
        <end position="393"/>
    </location>
</feature>
<evidence type="ECO:0000313" key="7">
    <source>
        <dbReference type="EMBL" id="KAG7379732.1"/>
    </source>
</evidence>
<keyword evidence="2" id="KW-0597">Phosphoprotein</keyword>
<keyword evidence="1" id="KW-0217">Developmental protein</keyword>
<feature type="compositionally biased region" description="Polar residues" evidence="5">
    <location>
        <begin position="646"/>
        <end position="663"/>
    </location>
</feature>
<evidence type="ECO:0000256" key="1">
    <source>
        <dbReference type="ARBA" id="ARBA00022473"/>
    </source>
</evidence>
<dbReference type="InterPro" id="IPR051839">
    <property type="entry name" value="RD_transcriptional_regulator"/>
</dbReference>
<dbReference type="OrthoDB" id="166044at2759"/>
<feature type="region of interest" description="Disordered" evidence="5">
    <location>
        <begin position="296"/>
        <end position="316"/>
    </location>
</feature>
<feature type="compositionally biased region" description="Low complexity" evidence="5">
    <location>
        <begin position="571"/>
        <end position="596"/>
    </location>
</feature>
<dbReference type="GO" id="GO:0000502">
    <property type="term" value="C:proteasome complex"/>
    <property type="evidence" value="ECO:0007669"/>
    <property type="project" value="UniProtKB-KW"/>
</dbReference>
<dbReference type="InterPro" id="IPR007889">
    <property type="entry name" value="HTH_Psq"/>
</dbReference>
<dbReference type="PANTHER" id="PTHR33215">
    <property type="entry name" value="PROTEIN DISTAL ANTENNA"/>
    <property type="match status" value="1"/>
</dbReference>
<feature type="region of interest" description="Disordered" evidence="5">
    <location>
        <begin position="235"/>
        <end position="263"/>
    </location>
</feature>
<evidence type="ECO:0000256" key="5">
    <source>
        <dbReference type="SAM" id="MobiDB-lite"/>
    </source>
</evidence>
<organism evidence="7 8">
    <name type="scientific">Phytophthora boehmeriae</name>
    <dbReference type="NCBI Taxonomy" id="109152"/>
    <lineage>
        <taxon>Eukaryota</taxon>
        <taxon>Sar</taxon>
        <taxon>Stramenopiles</taxon>
        <taxon>Oomycota</taxon>
        <taxon>Peronosporomycetes</taxon>
        <taxon>Peronosporales</taxon>
        <taxon>Peronosporaceae</taxon>
        <taxon>Phytophthora</taxon>
    </lineage>
</organism>
<keyword evidence="4" id="KW-0804">Transcription</keyword>
<evidence type="ECO:0000313" key="8">
    <source>
        <dbReference type="Proteomes" id="UP000693981"/>
    </source>
</evidence>
<dbReference type="PANTHER" id="PTHR33215:SF13">
    <property type="entry name" value="PROTEIN DISTAL ANTENNA"/>
    <property type="match status" value="1"/>
</dbReference>
<keyword evidence="3" id="KW-0805">Transcription regulation</keyword>
<evidence type="ECO:0000256" key="4">
    <source>
        <dbReference type="ARBA" id="ARBA00023163"/>
    </source>
</evidence>
<dbReference type="AlphaFoldDB" id="A0A8T1VER1"/>
<feature type="compositionally biased region" description="Low complexity" evidence="5">
    <location>
        <begin position="634"/>
        <end position="645"/>
    </location>
</feature>
<evidence type="ECO:0000256" key="2">
    <source>
        <dbReference type="ARBA" id="ARBA00022553"/>
    </source>
</evidence>
<protein>
    <submittedName>
        <fullName evidence="7">26S proteasome non-ATPase regulatory subunit 13</fullName>
    </submittedName>
</protein>
<feature type="compositionally biased region" description="Pro residues" evidence="5">
    <location>
        <begin position="341"/>
        <end position="351"/>
    </location>
</feature>
<sequence length="671" mass="73567">MGPHDWSPGIAGAVTDKIWAQAIHSVADRQLTVRQAAQLYGVQHSALHRLVRQHTQQYLRTSPPPPPSFRPSGVAPILSISGDSPLTVTTTTTPTTNICNGDNDHYVFPRLNTLALGHGSPQDTTVLPAVSMVSPRPVITMVSPPGCELTPELNDEVVAVLRDQFMQQSDGDYEAADGRYSCSYRRLEGYADADITDVVRTIVSCNGRRPLASGFPSARWLAMFKRENDFVDMDGARSRRSRDNLTRSSLSPRLQRHQQQPRYEQRYELERQQQLELEELQRGGDELRWLRLQQNRSYRQPPAPPPSSPLQRSPIHRRSPYSWDAVSVERVGTGINSRLSPPAPANPPQPYPQARYPQLPHRERDGVKYRRSPSLASSNGHSDGNASDRSFRHSNMVPPEVWERAMEAVAIHGMSLRNAAKAHGVHFAALHRRLKKRQQRKLNLPCEPNYIPFEDEAGVVRVIHARADMGVQLTFAELVDLLKRTALKYRSELPEDIATALVRKFQSRVERSVHHLIVDWPSLTPTNVLCHLRGSSGGNGNGSKDALVTGNVPAGNPAGLSRDDSVPSTASTASGDPGSVSSSSESSESSSSLSPHPSRPQRTDTFPVPPKSRTTATALEGTSSSDTTNAVDVGSSNSGSNSGSNTELTASMEASNGNKTTAPTHPFTIRL</sequence>
<dbReference type="Proteomes" id="UP000693981">
    <property type="component" value="Unassembled WGS sequence"/>
</dbReference>
<name>A0A8T1VER1_9STRA</name>
<keyword evidence="7" id="KW-0647">Proteasome</keyword>
<reference evidence="7" key="1">
    <citation type="submission" date="2021-02" db="EMBL/GenBank/DDBJ databases">
        <authorList>
            <person name="Palmer J.M."/>
        </authorList>
    </citation>
    <scope>NUCLEOTIDE SEQUENCE</scope>
    <source>
        <strain evidence="7">SCRP23</strain>
    </source>
</reference>
<gene>
    <name evidence="7" type="primary">PSMD13_4</name>
    <name evidence="7" type="ORF">PHYBOEH_011810</name>
</gene>
<evidence type="ECO:0000256" key="3">
    <source>
        <dbReference type="ARBA" id="ARBA00023015"/>
    </source>
</evidence>
<accession>A0A8T1VER1</accession>
<evidence type="ECO:0000259" key="6">
    <source>
        <dbReference type="Pfam" id="PF05225"/>
    </source>
</evidence>
<feature type="compositionally biased region" description="Polar residues" evidence="5">
    <location>
        <begin position="374"/>
        <end position="388"/>
    </location>
</feature>